<name>A0A316G9A8_9RHOB</name>
<dbReference type="KEGG" id="salo:EF888_08445"/>
<dbReference type="Pfam" id="PF06041">
    <property type="entry name" value="DUF924"/>
    <property type="match status" value="1"/>
</dbReference>
<comment type="caution">
    <text evidence="2">The sequence shown here is derived from an EMBL/GenBank/DDBJ whole genome shotgun (WGS) entry which is preliminary data.</text>
</comment>
<keyword evidence="1" id="KW-1133">Transmembrane helix</keyword>
<dbReference type="Gene3D" id="1.25.40.10">
    <property type="entry name" value="Tetratricopeptide repeat domain"/>
    <property type="match status" value="1"/>
</dbReference>
<dbReference type="EMBL" id="QGGV01000003">
    <property type="protein sequence ID" value="PWK56805.1"/>
    <property type="molecule type" value="Genomic_DNA"/>
</dbReference>
<dbReference type="Gene3D" id="1.20.58.320">
    <property type="entry name" value="TPR-like"/>
    <property type="match status" value="1"/>
</dbReference>
<reference evidence="2 3" key="1">
    <citation type="submission" date="2018-05" db="EMBL/GenBank/DDBJ databases">
        <title>Genomic Encyclopedia of Type Strains, Phase IV (KMG-IV): sequencing the most valuable type-strain genomes for metagenomic binning, comparative biology and taxonomic classification.</title>
        <authorList>
            <person name="Goeker M."/>
        </authorList>
    </citation>
    <scope>NUCLEOTIDE SEQUENCE [LARGE SCALE GENOMIC DNA]</scope>
    <source>
        <strain evidence="2 3">DSM 103371</strain>
    </source>
</reference>
<dbReference type="InterPro" id="IPR010323">
    <property type="entry name" value="DUF924"/>
</dbReference>
<dbReference type="InterPro" id="IPR011990">
    <property type="entry name" value="TPR-like_helical_dom_sf"/>
</dbReference>
<keyword evidence="1" id="KW-0472">Membrane</keyword>
<evidence type="ECO:0000313" key="2">
    <source>
        <dbReference type="EMBL" id="PWK56805.1"/>
    </source>
</evidence>
<protein>
    <submittedName>
        <fullName evidence="2">Uncharacterized protein (DUF924 family)</fullName>
    </submittedName>
</protein>
<keyword evidence="1" id="KW-0812">Transmembrane</keyword>
<dbReference type="OrthoDB" id="7593450at2"/>
<accession>A0A316G9A8</accession>
<proteinExistence type="predicted"/>
<dbReference type="SUPFAM" id="SSF48452">
    <property type="entry name" value="TPR-like"/>
    <property type="match status" value="1"/>
</dbReference>
<evidence type="ECO:0000256" key="1">
    <source>
        <dbReference type="SAM" id="Phobius"/>
    </source>
</evidence>
<dbReference type="RefSeq" id="WP_109758583.1">
    <property type="nucleotide sequence ID" value="NZ_CP034588.1"/>
</dbReference>
<gene>
    <name evidence="2" type="ORF">C8D95_10336</name>
</gene>
<feature type="transmembrane region" description="Helical" evidence="1">
    <location>
        <begin position="42"/>
        <end position="63"/>
    </location>
</feature>
<organism evidence="2 3">
    <name type="scientific">Silicimonas algicola</name>
    <dbReference type="NCBI Taxonomy" id="1826607"/>
    <lineage>
        <taxon>Bacteria</taxon>
        <taxon>Pseudomonadati</taxon>
        <taxon>Pseudomonadota</taxon>
        <taxon>Alphaproteobacteria</taxon>
        <taxon>Rhodobacterales</taxon>
        <taxon>Paracoccaceae</taxon>
    </lineage>
</organism>
<sequence>MASPEDILAFWLDETGPEGWYKGGEKLDETIRERFEADWNQAMQGALSLWLTYASGTLAYIILTDQFSRNMYRGTVKAFSSDRLAKSASKVAISKGWDLKIDEPARQFFYLPLEHSENQEDQDRAVRLFSTRMPESAESLLHAKAHREIIRQFGRFPFRNEALGRESTEAEREFLESGGYGRMVEKLRAKSAA</sequence>
<dbReference type="Proteomes" id="UP000245390">
    <property type="component" value="Unassembled WGS sequence"/>
</dbReference>
<dbReference type="AlphaFoldDB" id="A0A316G9A8"/>
<keyword evidence="3" id="KW-1185">Reference proteome</keyword>
<evidence type="ECO:0000313" key="3">
    <source>
        <dbReference type="Proteomes" id="UP000245390"/>
    </source>
</evidence>